<protein>
    <submittedName>
        <fullName evidence="6">Disulfide bond formation protein B</fullName>
    </submittedName>
</protein>
<dbReference type="RefSeq" id="WP_354144804.1">
    <property type="nucleotide sequence ID" value="NZ_JAZDQV010000007.1"/>
</dbReference>
<keyword evidence="4 5" id="KW-0472">Membrane</keyword>
<organism evidence="6 7">
    <name type="scientific">Altererythrobacter litoralis</name>
    <dbReference type="NCBI Taxonomy" id="3113904"/>
    <lineage>
        <taxon>Bacteria</taxon>
        <taxon>Pseudomonadati</taxon>
        <taxon>Pseudomonadota</taxon>
        <taxon>Alphaproteobacteria</taxon>
        <taxon>Sphingomonadales</taxon>
        <taxon>Erythrobacteraceae</taxon>
        <taxon>Altererythrobacter</taxon>
    </lineage>
</organism>
<evidence type="ECO:0000256" key="3">
    <source>
        <dbReference type="ARBA" id="ARBA00022989"/>
    </source>
</evidence>
<comment type="subcellular location">
    <subcellularLocation>
        <location evidence="1">Membrane</location>
        <topology evidence="1">Multi-pass membrane protein</topology>
    </subcellularLocation>
</comment>
<evidence type="ECO:0000256" key="1">
    <source>
        <dbReference type="ARBA" id="ARBA00004141"/>
    </source>
</evidence>
<dbReference type="Pfam" id="PF02600">
    <property type="entry name" value="DsbB"/>
    <property type="match status" value="1"/>
</dbReference>
<keyword evidence="3 5" id="KW-1133">Transmembrane helix</keyword>
<keyword evidence="7" id="KW-1185">Reference proteome</keyword>
<dbReference type="SUPFAM" id="SSF158442">
    <property type="entry name" value="DsbB-like"/>
    <property type="match status" value="1"/>
</dbReference>
<accession>A0ABU7GF27</accession>
<keyword evidence="2 5" id="KW-0812">Transmembrane</keyword>
<reference evidence="6 7" key="1">
    <citation type="submission" date="2024-01" db="EMBL/GenBank/DDBJ databases">
        <title>The genome sequence of Erythrobacteraceae sp. strain 1XM1-14.</title>
        <authorList>
            <person name="Liu Y."/>
        </authorList>
    </citation>
    <scope>NUCLEOTIDE SEQUENCE [LARGE SCALE GENOMIC DNA]</scope>
    <source>
        <strain evidence="6 7">1XM1-14</strain>
    </source>
</reference>
<dbReference type="EMBL" id="JAZDQV010000007">
    <property type="protein sequence ID" value="MEE1877698.1"/>
    <property type="molecule type" value="Genomic_DNA"/>
</dbReference>
<comment type="caution">
    <text evidence="6">The sequence shown here is derived from an EMBL/GenBank/DDBJ whole genome shotgun (WGS) entry which is preliminary data.</text>
</comment>
<feature type="transmembrane region" description="Helical" evidence="5">
    <location>
        <begin position="71"/>
        <end position="91"/>
    </location>
</feature>
<evidence type="ECO:0000313" key="7">
    <source>
        <dbReference type="Proteomes" id="UP001343492"/>
    </source>
</evidence>
<evidence type="ECO:0000256" key="2">
    <source>
        <dbReference type="ARBA" id="ARBA00022692"/>
    </source>
</evidence>
<evidence type="ECO:0000256" key="4">
    <source>
        <dbReference type="ARBA" id="ARBA00023136"/>
    </source>
</evidence>
<feature type="transmembrane region" description="Helical" evidence="5">
    <location>
        <begin position="47"/>
        <end position="64"/>
    </location>
</feature>
<dbReference type="InterPro" id="IPR023380">
    <property type="entry name" value="DsbB-like_sf"/>
</dbReference>
<name>A0ABU7GF27_9SPHN</name>
<dbReference type="Proteomes" id="UP001343492">
    <property type="component" value="Unassembled WGS sequence"/>
</dbReference>
<gene>
    <name evidence="6" type="ORF">VRS74_08385</name>
</gene>
<evidence type="ECO:0000256" key="5">
    <source>
        <dbReference type="SAM" id="Phobius"/>
    </source>
</evidence>
<evidence type="ECO:0000313" key="6">
    <source>
        <dbReference type="EMBL" id="MEE1877698.1"/>
    </source>
</evidence>
<proteinExistence type="predicted"/>
<dbReference type="Gene3D" id="1.20.1550.10">
    <property type="entry name" value="DsbB-like"/>
    <property type="match status" value="1"/>
</dbReference>
<dbReference type="InterPro" id="IPR003752">
    <property type="entry name" value="DiS_bond_form_DsbB/BdbC"/>
</dbReference>
<sequence>MNTLSGRRPADLMAQKLALGVPALLLGGAYLAQYGFGLYPCEMCWWQRYPHFGALGLAGLSFVAPPRNLWVALAGLSIFVSGMIGGFHAGVEYGWWEGLTACSTTVEVSGDPLAAIMNAPLIRCDSAPWDLFGISLAGWNFLISCGAGIAICVLLRRGAKTT</sequence>
<feature type="transmembrane region" description="Helical" evidence="5">
    <location>
        <begin position="136"/>
        <end position="155"/>
    </location>
</feature>